<organism evidence="2">
    <name type="scientific">viral metagenome</name>
    <dbReference type="NCBI Taxonomy" id="1070528"/>
    <lineage>
        <taxon>unclassified sequences</taxon>
        <taxon>metagenomes</taxon>
        <taxon>organismal metagenomes</taxon>
    </lineage>
</organism>
<keyword evidence="1" id="KW-1133">Transmembrane helix</keyword>
<proteinExistence type="predicted"/>
<evidence type="ECO:0000313" key="2">
    <source>
        <dbReference type="EMBL" id="QHU30212.1"/>
    </source>
</evidence>
<name>A0A6C0LLV9_9ZZZZ</name>
<reference evidence="2" key="1">
    <citation type="journal article" date="2020" name="Nature">
        <title>Giant virus diversity and host interactions through global metagenomics.</title>
        <authorList>
            <person name="Schulz F."/>
            <person name="Roux S."/>
            <person name="Paez-Espino D."/>
            <person name="Jungbluth S."/>
            <person name="Walsh D.A."/>
            <person name="Denef V.J."/>
            <person name="McMahon K.D."/>
            <person name="Konstantinidis K.T."/>
            <person name="Eloe-Fadrosh E.A."/>
            <person name="Kyrpides N.C."/>
            <person name="Woyke T."/>
        </authorList>
    </citation>
    <scope>NUCLEOTIDE SEQUENCE</scope>
    <source>
        <strain evidence="2">GVMAG-M-3300027833-11</strain>
    </source>
</reference>
<accession>A0A6C0LLV9</accession>
<feature type="transmembrane region" description="Helical" evidence="1">
    <location>
        <begin position="32"/>
        <end position="52"/>
    </location>
</feature>
<dbReference type="AlphaFoldDB" id="A0A6C0LLV9"/>
<protein>
    <submittedName>
        <fullName evidence="2">Uncharacterized protein</fullName>
    </submittedName>
</protein>
<sequence length="114" mass="13436">MERPVLTEPGVKYWLTQTLKECRKFKDRNVSIFFNFTMLVLFFLVVGSFLTYKYKGKLTPSEIADKNRKKQEYIVSKLQNLALIKNKANSTMLTDLPTWNNHPEIAVLERKIYT</sequence>
<evidence type="ECO:0000256" key="1">
    <source>
        <dbReference type="SAM" id="Phobius"/>
    </source>
</evidence>
<keyword evidence="1" id="KW-0472">Membrane</keyword>
<keyword evidence="1" id="KW-0812">Transmembrane</keyword>
<dbReference type="EMBL" id="MN740504">
    <property type="protein sequence ID" value="QHU30212.1"/>
    <property type="molecule type" value="Genomic_DNA"/>
</dbReference>